<dbReference type="SUPFAM" id="SSF51905">
    <property type="entry name" value="FAD/NAD(P)-binding domain"/>
    <property type="match status" value="1"/>
</dbReference>
<feature type="domain" description="Amine oxidase" evidence="1">
    <location>
        <begin position="315"/>
        <end position="578"/>
    </location>
</feature>
<gene>
    <name evidence="2" type="primary">crtISO</name>
</gene>
<evidence type="ECO:0000259" key="1">
    <source>
        <dbReference type="Pfam" id="PF01593"/>
    </source>
</evidence>
<dbReference type="PANTHER" id="PTHR46313">
    <property type="match status" value="1"/>
</dbReference>
<dbReference type="GO" id="GO:0016853">
    <property type="term" value="F:isomerase activity"/>
    <property type="evidence" value="ECO:0007669"/>
    <property type="project" value="UniProtKB-KW"/>
</dbReference>
<sequence length="598" mass="65535">MRVNATYSKEDRKVMSFQLPDVARYNDKGYDTSWFDKNAARKRKQKAASSSMASSNPDGVIQELTETGQVSSSSGDHDVIVVGSGIAGLSCAALLGRYGYKVLVLESHSYAGGAAHSFEVKSKKGVYKFDSGPSLYSGLSVEDGVMKGQQRCVNPLKQVLDAVDEEVECINYDTWGVCLPEGDFPATVGSEPFAQDLLRLFPGEKGEFAVEEWRKLQEYMTPLAAASVALPPAAIRFDLGLVKTLWRYLPSMMQNPNAPALLLGPYSNVLNKLDIKTEFIKNWLDMLCFLLSGLPADGTIAAEVAFMFAEWYRPGVQLDYPKGGSEGIINALVRGIEKHGGEVRTGAHVEEIMVCKDAGRGELKARKAVVSNAALKSTLRLLPEDAISQDYFQSQEATPECPSFMHLHLGFDASGLPDDLCCHYMVVNDWERGVDAEQNLVLISIPSVLDPSMAPEGMHALHAYTPATEPYDLWKGLDRKSPEYEKLKEERSQVLWKAIERVIPDIRKRADVQMVGTPLTHERFLRRHRGSYGPALKAGESIFPGPKTPIKNLLLCGDSVFPGIGMPAVAASGMVAANSLGLETLSKHEKLLDELNIS</sequence>
<dbReference type="InterPro" id="IPR002937">
    <property type="entry name" value="Amino_oxidase"/>
</dbReference>
<dbReference type="AlphaFoldDB" id="A0A2D2AH20"/>
<dbReference type="PANTHER" id="PTHR46313:SF1">
    <property type="entry name" value="FAD_NAD(P)-BINDING OXIDOREDUCTASE FAMILY PROTEIN"/>
    <property type="match status" value="1"/>
</dbReference>
<evidence type="ECO:0000313" key="2">
    <source>
        <dbReference type="EMBL" id="ATQ36019.1"/>
    </source>
</evidence>
<organism evidence="2">
    <name type="scientific">Proteomonas sulcata</name>
    <dbReference type="NCBI Taxonomy" id="77928"/>
    <lineage>
        <taxon>Eukaryota</taxon>
        <taxon>Cryptophyceae</taxon>
        <taxon>Pyrenomonadales</taxon>
        <taxon>Geminigeraceae</taxon>
        <taxon>Proteomonas</taxon>
    </lineage>
</organism>
<dbReference type="GO" id="GO:0016116">
    <property type="term" value="P:carotenoid metabolic process"/>
    <property type="evidence" value="ECO:0007669"/>
    <property type="project" value="InterPro"/>
</dbReference>
<dbReference type="InterPro" id="IPR036188">
    <property type="entry name" value="FAD/NAD-bd_sf"/>
</dbReference>
<accession>A0A2D2AH20</accession>
<proteinExistence type="evidence at transcript level"/>
<name>A0A2D2AH20_9CRYP</name>
<dbReference type="EMBL" id="KY114130">
    <property type="protein sequence ID" value="ATQ36019.1"/>
    <property type="molecule type" value="mRNA"/>
</dbReference>
<dbReference type="InterPro" id="IPR045892">
    <property type="entry name" value="CrtISO-like"/>
</dbReference>
<protein>
    <submittedName>
        <fullName evidence="2">Prolycopene isomerase</fullName>
    </submittedName>
</protein>
<keyword evidence="2" id="KW-0413">Isomerase</keyword>
<reference evidence="2" key="1">
    <citation type="submission" date="2016-11" db="EMBL/GenBank/DDBJ databases">
        <title>Phylogenetic studies on genes related to carotenoids biosynthesis in algae.</title>
        <authorList>
            <person name="Wang S."/>
            <person name="Zhang L."/>
            <person name="Chi S."/>
            <person name="Wang X."/>
            <person name="Tang X."/>
            <person name="Liu T."/>
        </authorList>
    </citation>
    <scope>NUCLEOTIDE SEQUENCE</scope>
    <source>
        <strain evidence="2">IRZA-2005503</strain>
    </source>
</reference>
<dbReference type="GO" id="GO:0016491">
    <property type="term" value="F:oxidoreductase activity"/>
    <property type="evidence" value="ECO:0007669"/>
    <property type="project" value="InterPro"/>
</dbReference>
<dbReference type="Gene3D" id="3.50.50.60">
    <property type="entry name" value="FAD/NAD(P)-binding domain"/>
    <property type="match status" value="2"/>
</dbReference>
<dbReference type="Pfam" id="PF13450">
    <property type="entry name" value="NAD_binding_8"/>
    <property type="match status" value="1"/>
</dbReference>
<dbReference type="Pfam" id="PF01593">
    <property type="entry name" value="Amino_oxidase"/>
    <property type="match status" value="1"/>
</dbReference>